<dbReference type="EMBL" id="VZZJ01000046">
    <property type="protein sequence ID" value="KAB1068750.1"/>
    <property type="molecule type" value="Genomic_DNA"/>
</dbReference>
<accession>A0A6N6MH06</accession>
<proteinExistence type="predicted"/>
<name>A0A6N6MH06_9HYPH</name>
<dbReference type="Proteomes" id="UP000441523">
    <property type="component" value="Unassembled WGS sequence"/>
</dbReference>
<dbReference type="AlphaFoldDB" id="A0A6N6MH06"/>
<comment type="caution">
    <text evidence="1">The sequence shown here is derived from an EMBL/GenBank/DDBJ whole genome shotgun (WGS) entry which is preliminary data.</text>
</comment>
<sequence length="83" mass="9447">MTTKYRGIWGTEPDLSYSQEVDEDDHVMTVEEYLDSVECGAFIDYDGFGHPVRDGKHCNVEVKPSDGRDGIPPDATHIVWFNR</sequence>
<dbReference type="RefSeq" id="WP_150966872.1">
    <property type="nucleotide sequence ID" value="NZ_VZZJ01000046.1"/>
</dbReference>
<organism evidence="1 2">
    <name type="scientific">Methylobacterium planeticum</name>
    <dbReference type="NCBI Taxonomy" id="2615211"/>
    <lineage>
        <taxon>Bacteria</taxon>
        <taxon>Pseudomonadati</taxon>
        <taxon>Pseudomonadota</taxon>
        <taxon>Alphaproteobacteria</taxon>
        <taxon>Hyphomicrobiales</taxon>
        <taxon>Methylobacteriaceae</taxon>
        <taxon>Methylobacterium</taxon>
    </lineage>
</organism>
<keyword evidence="2" id="KW-1185">Reference proteome</keyword>
<evidence type="ECO:0000313" key="2">
    <source>
        <dbReference type="Proteomes" id="UP000441523"/>
    </source>
</evidence>
<evidence type="ECO:0000313" key="1">
    <source>
        <dbReference type="EMBL" id="KAB1068750.1"/>
    </source>
</evidence>
<protein>
    <submittedName>
        <fullName evidence="1">Uncharacterized protein</fullName>
    </submittedName>
</protein>
<reference evidence="1 2" key="1">
    <citation type="submission" date="2019-09" db="EMBL/GenBank/DDBJ databases">
        <title>YIM 132548 draft genome.</title>
        <authorList>
            <person name="Jiang L."/>
        </authorList>
    </citation>
    <scope>NUCLEOTIDE SEQUENCE [LARGE SCALE GENOMIC DNA]</scope>
    <source>
        <strain evidence="1 2">YIM 132548</strain>
    </source>
</reference>
<gene>
    <name evidence="1" type="ORF">F6X51_26435</name>
</gene>